<gene>
    <name evidence="2" type="ORF">NBG84_10960</name>
</gene>
<evidence type="ECO:0000313" key="2">
    <source>
        <dbReference type="EMBL" id="MCM2388804.1"/>
    </source>
</evidence>
<evidence type="ECO:0000313" key="3">
    <source>
        <dbReference type="Proteomes" id="UP001431429"/>
    </source>
</evidence>
<proteinExistence type="predicted"/>
<name>A0ABT0UJI1_9ACTN</name>
<feature type="region of interest" description="Disordered" evidence="1">
    <location>
        <begin position="80"/>
        <end position="115"/>
    </location>
</feature>
<accession>A0ABT0UJI1</accession>
<organism evidence="2 3">
    <name type="scientific">Streptomyces albipurpureus</name>
    <dbReference type="NCBI Taxonomy" id="2897419"/>
    <lineage>
        <taxon>Bacteria</taxon>
        <taxon>Bacillati</taxon>
        <taxon>Actinomycetota</taxon>
        <taxon>Actinomycetes</taxon>
        <taxon>Kitasatosporales</taxon>
        <taxon>Streptomycetaceae</taxon>
        <taxon>Streptomyces</taxon>
    </lineage>
</organism>
<reference evidence="2" key="1">
    <citation type="submission" date="2022-06" db="EMBL/GenBank/DDBJ databases">
        <title>Genome public.</title>
        <authorList>
            <person name="Sun Q."/>
        </authorList>
    </citation>
    <scope>NUCLEOTIDE SEQUENCE</scope>
    <source>
        <strain evidence="2">CWNU-1</strain>
    </source>
</reference>
<evidence type="ECO:0000256" key="1">
    <source>
        <dbReference type="SAM" id="MobiDB-lite"/>
    </source>
</evidence>
<keyword evidence="3" id="KW-1185">Reference proteome</keyword>
<dbReference type="RefSeq" id="WP_250919131.1">
    <property type="nucleotide sequence ID" value="NZ_JAMQAW010000008.1"/>
</dbReference>
<feature type="compositionally biased region" description="Polar residues" evidence="1">
    <location>
        <begin position="98"/>
        <end position="107"/>
    </location>
</feature>
<dbReference type="Proteomes" id="UP001431429">
    <property type="component" value="Unassembled WGS sequence"/>
</dbReference>
<protein>
    <submittedName>
        <fullName evidence="2">Uncharacterized protein</fullName>
    </submittedName>
</protein>
<sequence length="115" mass="12717">MAQDWMDERSIEQLNPSWIGLAIELETGDGTVVGFRLARYERVARDGEQLWILFSADQPWRTEVSAGTKVRWVRQPAYPGALPGQHPHQTAAAVATPAQLSPQSWVTPPTVGGPR</sequence>
<comment type="caution">
    <text evidence="2">The sequence shown here is derived from an EMBL/GenBank/DDBJ whole genome shotgun (WGS) entry which is preliminary data.</text>
</comment>
<dbReference type="EMBL" id="JAMQAW010000008">
    <property type="protein sequence ID" value="MCM2388804.1"/>
    <property type="molecule type" value="Genomic_DNA"/>
</dbReference>